<evidence type="ECO:0000313" key="3">
    <source>
        <dbReference type="Proteomes" id="UP001595704"/>
    </source>
</evidence>
<reference evidence="3" key="1">
    <citation type="journal article" date="2019" name="Int. J. Syst. Evol. Microbiol.">
        <title>The Global Catalogue of Microorganisms (GCM) 10K type strain sequencing project: providing services to taxonomists for standard genome sequencing and annotation.</title>
        <authorList>
            <consortium name="The Broad Institute Genomics Platform"/>
            <consortium name="The Broad Institute Genome Sequencing Center for Infectious Disease"/>
            <person name="Wu L."/>
            <person name="Ma J."/>
        </authorList>
    </citation>
    <scope>NUCLEOTIDE SEQUENCE [LARGE SCALE GENOMIC DNA]</scope>
    <source>
        <strain evidence="3">KCTC 42282</strain>
    </source>
</reference>
<proteinExistence type="predicted"/>
<dbReference type="RefSeq" id="WP_191318017.1">
    <property type="nucleotide sequence ID" value="NZ_BNCG01000002.1"/>
</dbReference>
<organism evidence="2 3">
    <name type="scientific">Camelimonas fluminis</name>
    <dbReference type="NCBI Taxonomy" id="1576911"/>
    <lineage>
        <taxon>Bacteria</taxon>
        <taxon>Pseudomonadati</taxon>
        <taxon>Pseudomonadota</taxon>
        <taxon>Alphaproteobacteria</taxon>
        <taxon>Hyphomicrobiales</taxon>
        <taxon>Chelatococcaceae</taxon>
        <taxon>Camelimonas</taxon>
    </lineage>
</organism>
<evidence type="ECO:0000313" key="2">
    <source>
        <dbReference type="EMBL" id="MFC3637056.1"/>
    </source>
</evidence>
<name>A0ABV7UER7_9HYPH</name>
<evidence type="ECO:0000256" key="1">
    <source>
        <dbReference type="SAM" id="MobiDB-lite"/>
    </source>
</evidence>
<comment type="caution">
    <text evidence="2">The sequence shown here is derived from an EMBL/GenBank/DDBJ whole genome shotgun (WGS) entry which is preliminary data.</text>
</comment>
<feature type="region of interest" description="Disordered" evidence="1">
    <location>
        <begin position="1"/>
        <end position="20"/>
    </location>
</feature>
<sequence length="88" mass="9785">MLSTTRKQTRFATHDGHIWPQPRQRMTDARAIRKRMAEEVKAEINRAGADATISADDFRRLGWTDGQINLHAAAAIDAATAGKRRDAA</sequence>
<keyword evidence="3" id="KW-1185">Reference proteome</keyword>
<dbReference type="EMBL" id="JBHRYC010000026">
    <property type="protein sequence ID" value="MFC3637056.1"/>
    <property type="molecule type" value="Genomic_DNA"/>
</dbReference>
<protein>
    <submittedName>
        <fullName evidence="2">Uncharacterized protein</fullName>
    </submittedName>
</protein>
<gene>
    <name evidence="2" type="ORF">ACFONL_06615</name>
</gene>
<accession>A0ABV7UER7</accession>
<dbReference type="Proteomes" id="UP001595704">
    <property type="component" value="Unassembled WGS sequence"/>
</dbReference>